<dbReference type="RefSeq" id="WP_167476624.1">
    <property type="nucleotide sequence ID" value="NZ_CP046172.1"/>
</dbReference>
<evidence type="ECO:0000256" key="1">
    <source>
        <dbReference type="SAM" id="Phobius"/>
    </source>
</evidence>
<evidence type="ECO:0000313" key="2">
    <source>
        <dbReference type="EMBL" id="QIS14178.1"/>
    </source>
</evidence>
<feature type="transmembrane region" description="Helical" evidence="1">
    <location>
        <begin position="6"/>
        <end position="27"/>
    </location>
</feature>
<evidence type="ECO:0000313" key="3">
    <source>
        <dbReference type="Proteomes" id="UP000503540"/>
    </source>
</evidence>
<name>A0A6G9YLU7_9NOCA</name>
<protein>
    <submittedName>
        <fullName evidence="2">Uncharacterized protein</fullName>
    </submittedName>
</protein>
<keyword evidence="1" id="KW-0812">Transmembrane</keyword>
<keyword evidence="1" id="KW-0472">Membrane</keyword>
<dbReference type="EMBL" id="CP046172">
    <property type="protein sequence ID" value="QIS14178.1"/>
    <property type="molecule type" value="Genomic_DNA"/>
</dbReference>
<proteinExistence type="predicted"/>
<organism evidence="2 3">
    <name type="scientific">Nocardia arthritidis</name>
    <dbReference type="NCBI Taxonomy" id="228602"/>
    <lineage>
        <taxon>Bacteria</taxon>
        <taxon>Bacillati</taxon>
        <taxon>Actinomycetota</taxon>
        <taxon>Actinomycetes</taxon>
        <taxon>Mycobacteriales</taxon>
        <taxon>Nocardiaceae</taxon>
        <taxon>Nocardia</taxon>
    </lineage>
</organism>
<sequence>MNGPTSIGVASASLVTAVGIGVGYALGGDDDDVTSNRWEIRWSRPTCSSATPN</sequence>
<gene>
    <name evidence="2" type="ORF">F5544_31695</name>
</gene>
<dbReference type="AlphaFoldDB" id="A0A6G9YLU7"/>
<dbReference type="KEGG" id="nah:F5544_31695"/>
<keyword evidence="1" id="KW-1133">Transmembrane helix</keyword>
<reference evidence="2 3" key="1">
    <citation type="journal article" date="2019" name="ACS Chem. Biol.">
        <title>Identification and Mobilization of a Cryptic Antibiotic Biosynthesis Gene Locus from a Human-Pathogenic Nocardia Isolate.</title>
        <authorList>
            <person name="Herisse M."/>
            <person name="Ishida K."/>
            <person name="Porter J.L."/>
            <person name="Howden B."/>
            <person name="Hertweck C."/>
            <person name="Stinear T.P."/>
            <person name="Pidot S.J."/>
        </authorList>
    </citation>
    <scope>NUCLEOTIDE SEQUENCE [LARGE SCALE GENOMIC DNA]</scope>
    <source>
        <strain evidence="2 3">AUSMDU00012717</strain>
    </source>
</reference>
<accession>A0A6G9YLU7</accession>
<keyword evidence="3" id="KW-1185">Reference proteome</keyword>
<dbReference type="Proteomes" id="UP000503540">
    <property type="component" value="Chromosome"/>
</dbReference>